<dbReference type="AlphaFoldDB" id="A0ABD0UTA4"/>
<dbReference type="Proteomes" id="UP001552299">
    <property type="component" value="Unassembled WGS sequence"/>
</dbReference>
<gene>
    <name evidence="1" type="ORF">M5K25_017105</name>
</gene>
<name>A0ABD0UTA4_DENTH</name>
<accession>A0ABD0UTA4</accession>
<keyword evidence="2" id="KW-1185">Reference proteome</keyword>
<reference evidence="1 2" key="1">
    <citation type="journal article" date="2024" name="Plant Biotechnol. J.">
        <title>Dendrobium thyrsiflorum genome and its molecular insights into genes involved in important horticultural traits.</title>
        <authorList>
            <person name="Chen B."/>
            <person name="Wang J.Y."/>
            <person name="Zheng P.J."/>
            <person name="Li K.L."/>
            <person name="Liang Y.M."/>
            <person name="Chen X.F."/>
            <person name="Zhang C."/>
            <person name="Zhao X."/>
            <person name="He X."/>
            <person name="Zhang G.Q."/>
            <person name="Liu Z.J."/>
            <person name="Xu Q."/>
        </authorList>
    </citation>
    <scope>NUCLEOTIDE SEQUENCE [LARGE SCALE GENOMIC DNA]</scope>
    <source>
        <strain evidence="1">GZMU011</strain>
    </source>
</reference>
<organism evidence="1 2">
    <name type="scientific">Dendrobium thyrsiflorum</name>
    <name type="common">Pinecone-like raceme dendrobium</name>
    <name type="synonym">Orchid</name>
    <dbReference type="NCBI Taxonomy" id="117978"/>
    <lineage>
        <taxon>Eukaryota</taxon>
        <taxon>Viridiplantae</taxon>
        <taxon>Streptophyta</taxon>
        <taxon>Embryophyta</taxon>
        <taxon>Tracheophyta</taxon>
        <taxon>Spermatophyta</taxon>
        <taxon>Magnoliopsida</taxon>
        <taxon>Liliopsida</taxon>
        <taxon>Asparagales</taxon>
        <taxon>Orchidaceae</taxon>
        <taxon>Epidendroideae</taxon>
        <taxon>Malaxideae</taxon>
        <taxon>Dendrobiinae</taxon>
        <taxon>Dendrobium</taxon>
    </lineage>
</organism>
<comment type="caution">
    <text evidence="1">The sequence shown here is derived from an EMBL/GenBank/DDBJ whole genome shotgun (WGS) entry which is preliminary data.</text>
</comment>
<dbReference type="EMBL" id="JANQDX010000013">
    <property type="protein sequence ID" value="KAL0913627.1"/>
    <property type="molecule type" value="Genomic_DNA"/>
</dbReference>
<evidence type="ECO:0000313" key="2">
    <source>
        <dbReference type="Proteomes" id="UP001552299"/>
    </source>
</evidence>
<sequence>MWRRWKVRCSKSNPTWRISSQPWKEGSSMKNRLGRLEEMMRKLMEMQSKYPLAVLIANPNQILTGIPLAESKGKGIE</sequence>
<protein>
    <submittedName>
        <fullName evidence="1">Uncharacterized protein</fullName>
    </submittedName>
</protein>
<proteinExistence type="predicted"/>
<evidence type="ECO:0000313" key="1">
    <source>
        <dbReference type="EMBL" id="KAL0913627.1"/>
    </source>
</evidence>